<keyword evidence="1" id="KW-0418">Kinase</keyword>
<feature type="non-terminal residue" evidence="1">
    <location>
        <position position="1"/>
    </location>
</feature>
<comment type="caution">
    <text evidence="1">The sequence shown here is derived from an EMBL/GenBank/DDBJ whole genome shotgun (WGS) entry which is preliminary data.</text>
</comment>
<keyword evidence="2" id="KW-1185">Reference proteome</keyword>
<protein>
    <submittedName>
        <fullName evidence="1">Wall associated kinase-like protein</fullName>
    </submittedName>
</protein>
<proteinExistence type="predicted"/>
<evidence type="ECO:0000313" key="2">
    <source>
        <dbReference type="Proteomes" id="UP000265520"/>
    </source>
</evidence>
<dbReference type="EMBL" id="LXQA010119933">
    <property type="protein sequence ID" value="MCI20454.1"/>
    <property type="molecule type" value="Genomic_DNA"/>
</dbReference>
<keyword evidence="1" id="KW-0808">Transferase</keyword>
<dbReference type="AlphaFoldDB" id="A0A392Q8I2"/>
<gene>
    <name evidence="1" type="ORF">A2U01_0041616</name>
</gene>
<evidence type="ECO:0000313" key="1">
    <source>
        <dbReference type="EMBL" id="MCI20454.1"/>
    </source>
</evidence>
<accession>A0A392Q8I2</accession>
<name>A0A392Q8I2_9FABA</name>
<dbReference type="Proteomes" id="UP000265520">
    <property type="component" value="Unassembled WGS sequence"/>
</dbReference>
<reference evidence="1 2" key="1">
    <citation type="journal article" date="2018" name="Front. Plant Sci.">
        <title>Red Clover (Trifolium pratense) and Zigzag Clover (T. medium) - A Picture of Genomic Similarities and Differences.</title>
        <authorList>
            <person name="Dluhosova J."/>
            <person name="Istvanek J."/>
            <person name="Nedelnik J."/>
            <person name="Repkova J."/>
        </authorList>
    </citation>
    <scope>NUCLEOTIDE SEQUENCE [LARGE SCALE GENOMIC DNA]</scope>
    <source>
        <strain evidence="2">cv. 10/8</strain>
        <tissue evidence="1">Leaf</tissue>
    </source>
</reference>
<sequence>QFEFEVELVGPLEFHRGSATSTCVLRDRKLYKLLQSRNCEALRYNYTLLPTTHFVSFHMETHATLFTCNRTIHVNPPTYMHTYTRCPPYDLYYQPYNYADNASRSAFTACINVQLPVKDLADSDDPFTFVTADIQTQVNITEECAYCHFNQRGRCKLDSNGSHS</sequence>
<organism evidence="1 2">
    <name type="scientific">Trifolium medium</name>
    <dbReference type="NCBI Taxonomy" id="97028"/>
    <lineage>
        <taxon>Eukaryota</taxon>
        <taxon>Viridiplantae</taxon>
        <taxon>Streptophyta</taxon>
        <taxon>Embryophyta</taxon>
        <taxon>Tracheophyta</taxon>
        <taxon>Spermatophyta</taxon>
        <taxon>Magnoliopsida</taxon>
        <taxon>eudicotyledons</taxon>
        <taxon>Gunneridae</taxon>
        <taxon>Pentapetalae</taxon>
        <taxon>rosids</taxon>
        <taxon>fabids</taxon>
        <taxon>Fabales</taxon>
        <taxon>Fabaceae</taxon>
        <taxon>Papilionoideae</taxon>
        <taxon>50 kb inversion clade</taxon>
        <taxon>NPAAA clade</taxon>
        <taxon>Hologalegina</taxon>
        <taxon>IRL clade</taxon>
        <taxon>Trifolieae</taxon>
        <taxon>Trifolium</taxon>
    </lineage>
</organism>
<dbReference type="GO" id="GO:0016301">
    <property type="term" value="F:kinase activity"/>
    <property type="evidence" value="ECO:0007669"/>
    <property type="project" value="UniProtKB-KW"/>
</dbReference>